<dbReference type="OrthoDB" id="9771846at2"/>
<gene>
    <name evidence="3" type="ORF">SAMN04488111_0940</name>
</gene>
<dbReference type="RefSeq" id="WP_089377235.1">
    <property type="nucleotide sequence ID" value="NZ_FZNX01000001.1"/>
</dbReference>
<evidence type="ECO:0000256" key="1">
    <source>
        <dbReference type="ARBA" id="ARBA00022676"/>
    </source>
</evidence>
<dbReference type="InterPro" id="IPR004629">
    <property type="entry name" value="WecG_TagA_CpsF"/>
</dbReference>
<proteinExistence type="predicted"/>
<keyword evidence="1" id="KW-0328">Glycosyltransferase</keyword>
<keyword evidence="2 3" id="KW-0808">Transferase</keyword>
<accession>A0A238VRS9</accession>
<evidence type="ECO:0000313" key="3">
    <source>
        <dbReference type="EMBL" id="SNR36946.1"/>
    </source>
</evidence>
<keyword evidence="4" id="KW-1185">Reference proteome</keyword>
<dbReference type="Pfam" id="PF03808">
    <property type="entry name" value="Glyco_tran_WecG"/>
    <property type="match status" value="1"/>
</dbReference>
<reference evidence="4" key="1">
    <citation type="submission" date="2017-06" db="EMBL/GenBank/DDBJ databases">
        <authorList>
            <person name="Varghese N."/>
            <person name="Submissions S."/>
        </authorList>
    </citation>
    <scope>NUCLEOTIDE SEQUENCE [LARGE SCALE GENOMIC DNA]</scope>
    <source>
        <strain evidence="4">DSM 27993</strain>
    </source>
</reference>
<dbReference type="PANTHER" id="PTHR34136:SF1">
    <property type="entry name" value="UDP-N-ACETYL-D-MANNOSAMINURONIC ACID TRANSFERASE"/>
    <property type="match status" value="1"/>
</dbReference>
<organism evidence="3 4">
    <name type="scientific">Lutibacter flavus</name>
    <dbReference type="NCBI Taxonomy" id="691689"/>
    <lineage>
        <taxon>Bacteria</taxon>
        <taxon>Pseudomonadati</taxon>
        <taxon>Bacteroidota</taxon>
        <taxon>Flavobacteriia</taxon>
        <taxon>Flavobacteriales</taxon>
        <taxon>Flavobacteriaceae</taxon>
        <taxon>Lutibacter</taxon>
    </lineage>
</organism>
<evidence type="ECO:0000256" key="2">
    <source>
        <dbReference type="ARBA" id="ARBA00022679"/>
    </source>
</evidence>
<evidence type="ECO:0000313" key="4">
    <source>
        <dbReference type="Proteomes" id="UP000198412"/>
    </source>
</evidence>
<dbReference type="NCBIfam" id="TIGR00696">
    <property type="entry name" value="wecG_tagA_cpsF"/>
    <property type="match status" value="1"/>
</dbReference>
<dbReference type="CDD" id="cd06533">
    <property type="entry name" value="Glyco_transf_WecG_TagA"/>
    <property type="match status" value="1"/>
</dbReference>
<protein>
    <submittedName>
        <fullName evidence="3">N-acetylglucosaminyldiphosphoundecaprenol N-acetyl-beta-D-mannosaminyltransferase</fullName>
    </submittedName>
</protein>
<dbReference type="AlphaFoldDB" id="A0A238VRS9"/>
<dbReference type="PANTHER" id="PTHR34136">
    <property type="match status" value="1"/>
</dbReference>
<name>A0A238VRS9_9FLAO</name>
<dbReference type="EMBL" id="FZNX01000001">
    <property type="protein sequence ID" value="SNR36946.1"/>
    <property type="molecule type" value="Genomic_DNA"/>
</dbReference>
<dbReference type="Proteomes" id="UP000198412">
    <property type="component" value="Unassembled WGS sequence"/>
</dbReference>
<sequence length="240" mass="27257">MDLKKVVNQFIYTASLSEIRTGKKCIINTINPHSFCEAKKDKQFAEALLSGDVLLPDGSGIVLATKILTGSKINKIAGADIHQYLLEKANLKNQKVFYLGASEKTLQLISNKIKIEFPNIKMESYSPPYKPEFSELDTSLMTSSVNNFKPDILFVGMTAPKQEKWVYANKDNIDASIIVSIGAVFDFYAGTVKRSSPFWINLGLEWLPRLVKEPRRLWKRNFVSTPLFLVYLIKEKFFSF</sequence>
<dbReference type="GO" id="GO:0016758">
    <property type="term" value="F:hexosyltransferase activity"/>
    <property type="evidence" value="ECO:0007669"/>
    <property type="project" value="TreeGrafter"/>
</dbReference>